<organism evidence="3 4">
    <name type="scientific">Coccomyxa viridis</name>
    <dbReference type="NCBI Taxonomy" id="1274662"/>
    <lineage>
        <taxon>Eukaryota</taxon>
        <taxon>Viridiplantae</taxon>
        <taxon>Chlorophyta</taxon>
        <taxon>core chlorophytes</taxon>
        <taxon>Trebouxiophyceae</taxon>
        <taxon>Trebouxiophyceae incertae sedis</taxon>
        <taxon>Coccomyxaceae</taxon>
        <taxon>Coccomyxa</taxon>
    </lineage>
</organism>
<feature type="transmembrane region" description="Helical" evidence="2">
    <location>
        <begin position="131"/>
        <end position="149"/>
    </location>
</feature>
<comment type="caution">
    <text evidence="3">The sequence shown here is derived from an EMBL/GenBank/DDBJ whole genome shotgun (WGS) entry which is preliminary data.</text>
</comment>
<gene>
    <name evidence="3" type="primary">g9597</name>
    <name evidence="3" type="ORF">VP750_LOCUS8650</name>
</gene>
<feature type="region of interest" description="Disordered" evidence="1">
    <location>
        <begin position="35"/>
        <end position="58"/>
    </location>
</feature>
<reference evidence="3 4" key="1">
    <citation type="submission" date="2024-06" db="EMBL/GenBank/DDBJ databases">
        <authorList>
            <person name="Kraege A."/>
            <person name="Thomma B."/>
        </authorList>
    </citation>
    <scope>NUCLEOTIDE SEQUENCE [LARGE SCALE GENOMIC DNA]</scope>
</reference>
<sequence length="151" mass="16615">MCGQKSRRSAAFDDILQFNPALRCATVCRPSTLAPNRGQETSAWRRHKRSRDGTGSSTDVVATVTMTATFTKDETPVTTQPALSLPAAGKKMCQPPRHCSWIVDEEGYSKEDCRPQRPTPPGFGNLCGDDIFTIVIFALVVILVVLIRCSW</sequence>
<evidence type="ECO:0000256" key="1">
    <source>
        <dbReference type="SAM" id="MobiDB-lite"/>
    </source>
</evidence>
<dbReference type="EMBL" id="CAXHTA020000016">
    <property type="protein sequence ID" value="CAL5226744.1"/>
    <property type="molecule type" value="Genomic_DNA"/>
</dbReference>
<protein>
    <submittedName>
        <fullName evidence="3">G9597 protein</fullName>
    </submittedName>
</protein>
<keyword evidence="2" id="KW-0472">Membrane</keyword>
<evidence type="ECO:0000313" key="4">
    <source>
        <dbReference type="Proteomes" id="UP001497392"/>
    </source>
</evidence>
<evidence type="ECO:0000313" key="3">
    <source>
        <dbReference type="EMBL" id="CAL5226744.1"/>
    </source>
</evidence>
<dbReference type="Proteomes" id="UP001497392">
    <property type="component" value="Unassembled WGS sequence"/>
</dbReference>
<proteinExistence type="predicted"/>
<keyword evidence="2" id="KW-0812">Transmembrane</keyword>
<name>A0ABP1G3Q3_9CHLO</name>
<keyword evidence="2" id="KW-1133">Transmembrane helix</keyword>
<evidence type="ECO:0000256" key="2">
    <source>
        <dbReference type="SAM" id="Phobius"/>
    </source>
</evidence>
<accession>A0ABP1G3Q3</accession>
<keyword evidence="4" id="KW-1185">Reference proteome</keyword>